<evidence type="ECO:0000313" key="2">
    <source>
        <dbReference type="EMBL" id="MDC7227070.1"/>
    </source>
</evidence>
<dbReference type="EMBL" id="JAQQAL010000022">
    <property type="protein sequence ID" value="MDC7227070.1"/>
    <property type="molecule type" value="Genomic_DNA"/>
</dbReference>
<evidence type="ECO:0000259" key="1">
    <source>
        <dbReference type="SMART" id="SM01126"/>
    </source>
</evidence>
<proteinExistence type="predicted"/>
<dbReference type="Proteomes" id="UP001221217">
    <property type="component" value="Unassembled WGS sequence"/>
</dbReference>
<organism evidence="2 3">
    <name type="scientific">Candidatus Thalassospirochaeta sargassi</name>
    <dbReference type="NCBI Taxonomy" id="3119039"/>
    <lineage>
        <taxon>Bacteria</taxon>
        <taxon>Pseudomonadati</taxon>
        <taxon>Spirochaetota</taxon>
        <taxon>Spirochaetia</taxon>
        <taxon>Spirochaetales</taxon>
        <taxon>Spirochaetaceae</taxon>
        <taxon>Candidatus Thalassospirochaeta</taxon>
    </lineage>
</organism>
<name>A0AAJ1IGY4_9SPIO</name>
<dbReference type="Pfam" id="PF12762">
    <property type="entry name" value="DDE_Tnp_IS1595"/>
    <property type="match status" value="1"/>
</dbReference>
<comment type="caution">
    <text evidence="2">The sequence shown here is derived from an EMBL/GenBank/DDBJ whole genome shotgun (WGS) entry which is preliminary data.</text>
</comment>
<dbReference type="InterPro" id="IPR024445">
    <property type="entry name" value="Tnp_ISXO2-like"/>
</dbReference>
<dbReference type="NCBIfam" id="NF033547">
    <property type="entry name" value="transpos_IS1595"/>
    <property type="match status" value="1"/>
</dbReference>
<protein>
    <submittedName>
        <fullName evidence="2">IS1595 family transposase</fullName>
    </submittedName>
</protein>
<sequence length="236" mass="27553">MFSRSHLPLNLWFNIVEMMTNSPDRVITAKTIFKELGLGSYRTAWEALNKIRFVISHNEPRIKLKGHIEFDEMVINGIGSEYNKVSILGALEIEGKKRLTLQMIKNPDEMNIKDYLKKKIDKKATVITDPDKLYIHNWLVLNRIKQKSSVKHYGANFMSIHIILQDVRYGLRNGHHSVSEKYLQRNLDEYVFTFNNNDDRTKAYEKVLNYMVNTKLTAYRSAEIPKRSFLSIIAGE</sequence>
<dbReference type="SMART" id="SM01126">
    <property type="entry name" value="DDE_Tnp_IS1595"/>
    <property type="match status" value="1"/>
</dbReference>
<evidence type="ECO:0000313" key="3">
    <source>
        <dbReference type="Proteomes" id="UP001221217"/>
    </source>
</evidence>
<reference evidence="2 3" key="1">
    <citation type="submission" date="2022-12" db="EMBL/GenBank/DDBJ databases">
        <title>Metagenome assembled genome from gulf of manar.</title>
        <authorList>
            <person name="Kohli P."/>
            <person name="Pk S."/>
            <person name="Venkata Ramana C."/>
            <person name="Sasikala C."/>
        </authorList>
    </citation>
    <scope>NUCLEOTIDE SEQUENCE [LARGE SCALE GENOMIC DNA]</scope>
    <source>
        <strain evidence="2">JB008</strain>
    </source>
</reference>
<feature type="domain" description="ISXO2-like transposase" evidence="1">
    <location>
        <begin position="63"/>
        <end position="195"/>
    </location>
</feature>
<dbReference type="AlphaFoldDB" id="A0AAJ1IGY4"/>
<gene>
    <name evidence="2" type="ORF">PQJ61_09945</name>
</gene>
<accession>A0AAJ1IGY4</accession>